<dbReference type="InterPro" id="IPR002110">
    <property type="entry name" value="Ankyrin_rpt"/>
</dbReference>
<feature type="repeat" description="ANK" evidence="4">
    <location>
        <begin position="412"/>
        <end position="444"/>
    </location>
</feature>
<dbReference type="Pfam" id="PF00013">
    <property type="entry name" value="KH_1"/>
    <property type="match status" value="1"/>
</dbReference>
<evidence type="ECO:0000256" key="1">
    <source>
        <dbReference type="ARBA" id="ARBA00022737"/>
    </source>
</evidence>
<evidence type="ECO:0000256" key="6">
    <source>
        <dbReference type="SAM" id="MobiDB-lite"/>
    </source>
</evidence>
<feature type="repeat" description="ANK" evidence="4">
    <location>
        <begin position="280"/>
        <end position="312"/>
    </location>
</feature>
<dbReference type="InterPro" id="IPR006884">
    <property type="entry name" value="Fzo/mitofusin_HR2"/>
</dbReference>
<dbReference type="SUPFAM" id="SSF48403">
    <property type="entry name" value="Ankyrin repeat"/>
    <property type="match status" value="3"/>
</dbReference>
<dbReference type="PROSITE" id="PS50297">
    <property type="entry name" value="ANK_REP_REGION"/>
    <property type="match status" value="11"/>
</dbReference>
<feature type="region of interest" description="Disordered" evidence="6">
    <location>
        <begin position="2243"/>
        <end position="2270"/>
    </location>
</feature>
<dbReference type="Pfam" id="PF04799">
    <property type="entry name" value="Fzo_mitofusin"/>
    <property type="match status" value="1"/>
</dbReference>
<dbReference type="InterPro" id="IPR004088">
    <property type="entry name" value="KH_dom_type_1"/>
</dbReference>
<feature type="compositionally biased region" description="Polar residues" evidence="6">
    <location>
        <begin position="2250"/>
        <end position="2262"/>
    </location>
</feature>
<dbReference type="Pfam" id="PF12796">
    <property type="entry name" value="Ank_2"/>
    <property type="match status" value="7"/>
</dbReference>
<feature type="repeat" description="ANK" evidence="4">
    <location>
        <begin position="512"/>
        <end position="544"/>
    </location>
</feature>
<dbReference type="EMBL" id="LWCA01000219">
    <property type="protein sequence ID" value="OAF69856.1"/>
    <property type="molecule type" value="Genomic_DNA"/>
</dbReference>
<feature type="repeat" description="ANK" evidence="4">
    <location>
        <begin position="1099"/>
        <end position="1131"/>
    </location>
</feature>
<reference evidence="8 9" key="1">
    <citation type="submission" date="2016-04" db="EMBL/GenBank/DDBJ databases">
        <title>The genome of Intoshia linei affirms orthonectids as highly simplified spiralians.</title>
        <authorList>
            <person name="Mikhailov K.V."/>
            <person name="Slusarev G.S."/>
            <person name="Nikitin M.A."/>
            <person name="Logacheva M.D."/>
            <person name="Penin A."/>
            <person name="Aleoshin V."/>
            <person name="Panchin Y.V."/>
        </authorList>
    </citation>
    <scope>NUCLEOTIDE SEQUENCE [LARGE SCALE GENOMIC DNA]</scope>
    <source>
        <strain evidence="8">Intl2013</strain>
        <tissue evidence="8">Whole animal</tissue>
    </source>
</reference>
<feature type="repeat" description="ANK" evidence="4">
    <location>
        <begin position="1206"/>
        <end position="1238"/>
    </location>
</feature>
<dbReference type="GO" id="GO:0003924">
    <property type="term" value="F:GTPase activity"/>
    <property type="evidence" value="ECO:0007669"/>
    <property type="project" value="InterPro"/>
</dbReference>
<dbReference type="PROSITE" id="PS50088">
    <property type="entry name" value="ANK_REPEAT"/>
    <property type="match status" value="18"/>
</dbReference>
<dbReference type="Gene3D" id="3.30.1370.10">
    <property type="entry name" value="K Homology domain, type 1"/>
    <property type="match status" value="1"/>
</dbReference>
<dbReference type="SMART" id="SM00248">
    <property type="entry name" value="ANK"/>
    <property type="match status" value="24"/>
</dbReference>
<feature type="repeat" description="ANK" evidence="4">
    <location>
        <begin position="1308"/>
        <end position="1340"/>
    </location>
</feature>
<feature type="repeat" description="ANK" evidence="4">
    <location>
        <begin position="446"/>
        <end position="478"/>
    </location>
</feature>
<feature type="compositionally biased region" description="Basic and acidic residues" evidence="6">
    <location>
        <begin position="1486"/>
        <end position="1498"/>
    </location>
</feature>
<dbReference type="Gene3D" id="1.25.40.20">
    <property type="entry name" value="Ankyrin repeat-containing domain"/>
    <property type="match status" value="4"/>
</dbReference>
<feature type="compositionally biased region" description="Polar residues" evidence="6">
    <location>
        <begin position="1894"/>
        <end position="1920"/>
    </location>
</feature>
<dbReference type="PANTHER" id="PTHR23206:SF8">
    <property type="entry name" value="ANKYRIN REPEAT AND KH DOMAIN-CONTAINING 1"/>
    <property type="match status" value="1"/>
</dbReference>
<feature type="domain" description="K Homology" evidence="7">
    <location>
        <begin position="1792"/>
        <end position="1861"/>
    </location>
</feature>
<dbReference type="PANTHER" id="PTHR23206">
    <property type="entry name" value="MASK PROTEIN"/>
    <property type="match status" value="1"/>
</dbReference>
<proteinExistence type="predicted"/>
<keyword evidence="9" id="KW-1185">Reference proteome</keyword>
<dbReference type="InterPro" id="IPR036770">
    <property type="entry name" value="Ankyrin_rpt-contain_sf"/>
</dbReference>
<name>A0A177B6H1_9BILA</name>
<keyword evidence="1" id="KW-0677">Repeat</keyword>
<evidence type="ECO:0000256" key="2">
    <source>
        <dbReference type="ARBA" id="ARBA00023043"/>
    </source>
</evidence>
<keyword evidence="2 4" id="KW-0040">ANK repeat</keyword>
<dbReference type="InterPro" id="IPR004087">
    <property type="entry name" value="KH_dom"/>
</dbReference>
<feature type="repeat" description="ANK" evidence="4">
    <location>
        <begin position="379"/>
        <end position="411"/>
    </location>
</feature>
<feature type="region of interest" description="Disordered" evidence="6">
    <location>
        <begin position="1459"/>
        <end position="1519"/>
    </location>
</feature>
<accession>A0A177B6H1</accession>
<dbReference type="GO" id="GO:0005741">
    <property type="term" value="C:mitochondrial outer membrane"/>
    <property type="evidence" value="ECO:0007669"/>
    <property type="project" value="InterPro"/>
</dbReference>
<feature type="repeat" description="ANK" evidence="4">
    <location>
        <begin position="214"/>
        <end position="246"/>
    </location>
</feature>
<protein>
    <recommendedName>
        <fullName evidence="7">K Homology domain-containing protein</fullName>
    </recommendedName>
</protein>
<feature type="repeat" description="ANK" evidence="4">
    <location>
        <begin position="479"/>
        <end position="511"/>
    </location>
</feature>
<evidence type="ECO:0000256" key="4">
    <source>
        <dbReference type="PROSITE-ProRule" id="PRU00023"/>
    </source>
</evidence>
<dbReference type="FunFam" id="1.25.40.20:FF:000131">
    <property type="entry name" value="ankyrin repeat domain-containing protein 17 isoform X1"/>
    <property type="match status" value="1"/>
</dbReference>
<dbReference type="PRINTS" id="PR01415">
    <property type="entry name" value="ANKYRIN"/>
</dbReference>
<feature type="repeat" description="ANK" evidence="4">
    <location>
        <begin position="1066"/>
        <end position="1098"/>
    </location>
</feature>
<dbReference type="InterPro" id="IPR047373">
    <property type="entry name" value="KH-I_MASK"/>
</dbReference>
<dbReference type="SMART" id="SM00322">
    <property type="entry name" value="KH"/>
    <property type="match status" value="1"/>
</dbReference>
<feature type="repeat" description="ANK" evidence="4">
    <location>
        <begin position="579"/>
        <end position="611"/>
    </location>
</feature>
<evidence type="ECO:0000313" key="8">
    <source>
        <dbReference type="EMBL" id="OAF69856.1"/>
    </source>
</evidence>
<feature type="repeat" description="ANK" evidence="4">
    <location>
        <begin position="545"/>
        <end position="577"/>
    </location>
</feature>
<dbReference type="Pfam" id="PF00023">
    <property type="entry name" value="Ank"/>
    <property type="match status" value="2"/>
</dbReference>
<dbReference type="GO" id="GO:0008053">
    <property type="term" value="P:mitochondrial fusion"/>
    <property type="evidence" value="ECO:0007669"/>
    <property type="project" value="InterPro"/>
</dbReference>
<feature type="repeat" description="ANK" evidence="4">
    <location>
        <begin position="1341"/>
        <end position="1373"/>
    </location>
</feature>
<gene>
    <name evidence="8" type="ORF">A3Q56_02387</name>
</gene>
<dbReference type="InterPro" id="IPR051631">
    <property type="entry name" value="Ankyrin-KH/SAM_domain"/>
</dbReference>
<keyword evidence="5" id="KW-0694">RNA-binding</keyword>
<dbReference type="PROSITE" id="PS50084">
    <property type="entry name" value="KH_TYPE_1"/>
    <property type="match status" value="1"/>
</dbReference>
<feature type="region of interest" description="Disordered" evidence="6">
    <location>
        <begin position="2312"/>
        <end position="2331"/>
    </location>
</feature>
<feature type="repeat" description="ANK" evidence="4">
    <location>
        <begin position="1171"/>
        <end position="1203"/>
    </location>
</feature>
<dbReference type="InterPro" id="IPR036612">
    <property type="entry name" value="KH_dom_type_1_sf"/>
</dbReference>
<dbReference type="GO" id="GO:0003723">
    <property type="term" value="F:RNA binding"/>
    <property type="evidence" value="ECO:0007669"/>
    <property type="project" value="UniProtKB-UniRule"/>
</dbReference>
<dbReference type="OrthoDB" id="10071877at2759"/>
<feature type="repeat" description="ANK" evidence="4">
    <location>
        <begin position="1273"/>
        <end position="1305"/>
    </location>
</feature>
<dbReference type="CDD" id="cd22404">
    <property type="entry name" value="KH-I_MASK"/>
    <property type="match status" value="1"/>
</dbReference>
<dbReference type="GO" id="GO:0045087">
    <property type="term" value="P:innate immune response"/>
    <property type="evidence" value="ECO:0007669"/>
    <property type="project" value="TreeGrafter"/>
</dbReference>
<feature type="repeat" description="ANK" evidence="4">
    <location>
        <begin position="1240"/>
        <end position="1272"/>
    </location>
</feature>
<comment type="caution">
    <text evidence="8">The sequence shown here is derived from an EMBL/GenBank/DDBJ whole genome shotgun (WGS) entry which is preliminary data.</text>
</comment>
<evidence type="ECO:0000256" key="5">
    <source>
        <dbReference type="PROSITE-ProRule" id="PRU00117"/>
    </source>
</evidence>
<evidence type="ECO:0000259" key="7">
    <source>
        <dbReference type="SMART" id="SM00322"/>
    </source>
</evidence>
<evidence type="ECO:0000313" key="9">
    <source>
        <dbReference type="Proteomes" id="UP000078046"/>
    </source>
</evidence>
<feature type="compositionally biased region" description="Polar residues" evidence="6">
    <location>
        <begin position="2312"/>
        <end position="2328"/>
    </location>
</feature>
<keyword evidence="3" id="KW-0175">Coiled coil</keyword>
<feature type="compositionally biased region" description="Basic residues" evidence="6">
    <location>
        <begin position="1467"/>
        <end position="1485"/>
    </location>
</feature>
<sequence>MVGLSVYGMMYAIEYLTWTNKAKKIKYNQQYTHHLQNKIVTELSPLNIFIPNQFYQDCRAYRTWFINKANLSIAHKLTLNDKLKDTISKWKCAEEMSKIHIMKNKIEKSNMECLSNVKKNLRTSPINTKGKRKNDDKNDENHQYDQDVVFEKNAFENICNGSFENGNLKLPFDIENSEYLEKGTELLFQAVETGCVALVNSLINLKVPVNVKLEDRCLLVEAVCRGFHNIVEFLLKAGADVNILTKRSRTVMHLAVIDNDEKMVRILLRYCVLIDKPDGDGHTPLMKAVLNKNFELMQLLIQNGAKVVSTGDFKETPLSIAAYKGYTDVVKFLLMYIKDCKCLEYELYSALMETSMDGHIEVAKLLLEAGSPVNVIIDGFESPLMLAICSGNNKYVSILLDHGAFIDEINEDGNTPLMEACREGNEYVVSLLLSRGADTGIQAANIGETALTIAASSGYLDIVRLLVAIGAEIDQCTNDYTTALMEACQMDHVGIGRFLLEKGANVNAKTNTQRCALHMSADGGSGELIQLLINYNANLEDFDEFGTNPLIIAANCGNLIVVKLLVKNGVNVNSCEMDGGMTALMAAVISGYENVVEYLISEGADTSVKINDNRTLLIEAVKNNHLNIVKFLLNLDVKKNNQPHYLNKSGEMCCGWENESNQNSENGLIVENKEDSNNETEFLVDDCDELVNANKAFMGRVPLVYRLAELSSESTDPSKFDELIFKVIKQIEGNGDLFGVHKNKRNKFLEEIKRIKASHAQKLQEKNDLAIEFSGELERQDTLSGTDIENIKNEAMYQLISSEFSQFLEEFDSFQLNSNDPESENLEKILSDENSHLFNNVVNNDSRNSTSPFCNICYQHQKLHRLQQQIHLQLKQPNVLEIQQEQVEKQLNLIREKRIHVQKQFGLIQERQCMSCSEKPQLKQDDEPFFCEEVLRDKDDRLVKIQIAWKKQLQLIKIVQNNHEMKKLQLVSEAQVIRNKLKCQQRYIHSKKLSQNSCNQNETCNHTCVNKLGFNNCAQQYIPFISNLPHIPEIKQNDVSFIKHCKKCYNVIAHPMVEINAETKSTHDTALTIAATAGNVDLVSMLLKCDANIEHHDKKGFTPLILSTAACSIPVIELLLDAGANINAYCEKSRDTALSLACSSVKNEKNRSKLVKLILDRGADIEHRNVSDYTPLCLAASDGHLDVIKILLSSGAEINARTGSKLGISPLMLASMNGHVEAVEYFLSKGADIHAQIETNKNTALTLACFQGRADVVALLLKAKPNVEHRSKSGLTPLMEAASGGYVDVCKLLVESNADVNAMPVNSSRDTALTIACEKGHTKFVDVLIQNHAYLDVKNKKGNCPLYLACMGGFFEIVKMLLNAGADPDSNDNRKVYCISVALRKGFVNIVRYLVKFVTQFPSDINHNRFMSNIDNYDEDQLRRCFTCLEVVKAAKHQQETQANRNAFQLLMEEANEKHREEIKRGALARKREKRKNRKNKIKAKSQKDKLEPIKSEPVESDEEVPKIKSKCSVEEETQPINEKDVQLQNNWFIKNSNKSNDSETNIKFDTSNNSNYKEVALCSDKKSISKKESDNIANSTEIEFETYLNGNNRNFSSNISLTQVYTNGNDKNKKIPQVKLSNNCDTLPIEKMSHSNTSFTTNCLVEDSHGTVSDFSTDNLISDRYMVKNSNLKLPSLSQNDCINTSDINDRYFTNITEYQSNLTALKSVKNINIPIMSTTGISSSTKSTTESLTSPQCNRNSKHYRKSEMEHMFDKKINMSNRTNIVSTRKTVRREVPENWKEVVPRRPGSTISKKVVVPAGAISRVIGRGGCNINAIRESSAAHIDVDKHRGPVDRVITIKGMPESVRYAERLIRALVEDADVDLDKLIFNAKCDNYQQLQFNASNIYQNQPHASHHISSQPNTRSSNQSNSANGSDSRSFKYYNYPNTTGVQNSRILQNCIGSKDADVPQCNSQEEETIRVTDYVYQNGNSTNLNLNQSEENPKNPAMLQSRNMTSNHLYDNHSIRYDAVDYDTESIPTPSRTQTNFVKSNYNYSRNESDYSYRYNDSYRNMPRSAAPNIMCNRNSINIPLVNPEIGKNENFAHHSNVYICPDNVKRPLMYQIDSQHYNGTDSLSLGACSANINANSIVNRPKSSSSLKEYSLNQFQKEQYPYFSSNSNPIENSNEDKVYESNDNDLNNVFSRMKVDCSGANQIPNNMNIFTDFNNYSTHQIGEFNGSSYIPTPIGSNVIRINSDQISSDRRVTPVGNKSNFEVSPTNFESKEPSGYDQYRNDSVQNNIWGNGNFSFHEASSPPPRSEFWHSKQYQTKKFDSNSTNQPSYMNNTDGQEKFSANNQNMYFNVNNFQNVKFSQNESETLFPIQINNNVTNSPINDKNIWNWSNWKNDNENDPTN</sequence>
<evidence type="ECO:0000256" key="3">
    <source>
        <dbReference type="ARBA" id="ARBA00023054"/>
    </source>
</evidence>
<organism evidence="8 9">
    <name type="scientific">Intoshia linei</name>
    <dbReference type="NCBI Taxonomy" id="1819745"/>
    <lineage>
        <taxon>Eukaryota</taxon>
        <taxon>Metazoa</taxon>
        <taxon>Spiralia</taxon>
        <taxon>Lophotrochozoa</taxon>
        <taxon>Mesozoa</taxon>
        <taxon>Orthonectida</taxon>
        <taxon>Rhopaluridae</taxon>
        <taxon>Intoshia</taxon>
    </lineage>
</organism>
<dbReference type="Proteomes" id="UP000078046">
    <property type="component" value="Unassembled WGS sequence"/>
</dbReference>
<dbReference type="SUPFAM" id="SSF54791">
    <property type="entry name" value="Eukaryotic type KH-domain (KH-domain type I)"/>
    <property type="match status" value="1"/>
</dbReference>
<feature type="region of interest" description="Disordered" evidence="6">
    <location>
        <begin position="1894"/>
        <end position="1928"/>
    </location>
</feature>
<feature type="repeat" description="ANK" evidence="4">
    <location>
        <begin position="1133"/>
        <end position="1170"/>
    </location>
</feature>